<protein>
    <recommendedName>
        <fullName evidence="2">Putative restriction endonuclease domain-containing protein</fullName>
    </recommendedName>
</protein>
<dbReference type="InterPro" id="IPR012296">
    <property type="entry name" value="Nuclease_put_TT1808"/>
</dbReference>
<dbReference type="InterPro" id="IPR008538">
    <property type="entry name" value="Uma2"/>
</dbReference>
<proteinExistence type="predicted"/>
<keyword evidence="4" id="KW-1185">Reference proteome</keyword>
<gene>
    <name evidence="3" type="ORF">CCR82_14895</name>
</gene>
<comment type="caution">
    <text evidence="3">The sequence shown here is derived from an EMBL/GenBank/DDBJ whole genome shotgun (WGS) entry which is preliminary data.</text>
</comment>
<evidence type="ECO:0000313" key="4">
    <source>
        <dbReference type="Proteomes" id="UP001296967"/>
    </source>
</evidence>
<feature type="region of interest" description="Disordered" evidence="1">
    <location>
        <begin position="151"/>
        <end position="181"/>
    </location>
</feature>
<dbReference type="Proteomes" id="UP001296967">
    <property type="component" value="Unassembled WGS sequence"/>
</dbReference>
<dbReference type="PANTHER" id="PTHR36558:SF1">
    <property type="entry name" value="RESTRICTION ENDONUCLEASE DOMAIN-CONTAINING PROTEIN-RELATED"/>
    <property type="match status" value="1"/>
</dbReference>
<dbReference type="AlphaFoldDB" id="A0AAJ0UJC8"/>
<organism evidence="3 4">
    <name type="scientific">Halochromatium salexigens</name>
    <name type="common">Chromatium salexigens</name>
    <dbReference type="NCBI Taxonomy" id="49447"/>
    <lineage>
        <taxon>Bacteria</taxon>
        <taxon>Pseudomonadati</taxon>
        <taxon>Pseudomonadota</taxon>
        <taxon>Gammaproteobacteria</taxon>
        <taxon>Chromatiales</taxon>
        <taxon>Chromatiaceae</taxon>
        <taxon>Halochromatium</taxon>
    </lineage>
</organism>
<name>A0AAJ0UJC8_HALSE</name>
<dbReference type="PANTHER" id="PTHR36558">
    <property type="entry name" value="GLR1098 PROTEIN"/>
    <property type="match status" value="1"/>
</dbReference>
<dbReference type="CDD" id="cd06260">
    <property type="entry name" value="DUF820-like"/>
    <property type="match status" value="1"/>
</dbReference>
<accession>A0AAJ0UJC8</accession>
<reference evidence="3" key="2">
    <citation type="journal article" date="2020" name="Microorganisms">
        <title>Osmotic Adaptation and Compatible Solute Biosynthesis of Phototrophic Bacteria as Revealed from Genome Analyses.</title>
        <authorList>
            <person name="Imhoff J.F."/>
            <person name="Rahn T."/>
            <person name="Kunzel S."/>
            <person name="Keller A."/>
            <person name="Neulinger S.C."/>
        </authorList>
    </citation>
    <scope>NUCLEOTIDE SEQUENCE</scope>
    <source>
        <strain evidence="3">DSM 4395</strain>
    </source>
</reference>
<evidence type="ECO:0000256" key="1">
    <source>
        <dbReference type="SAM" id="MobiDB-lite"/>
    </source>
</evidence>
<dbReference type="SUPFAM" id="SSF52980">
    <property type="entry name" value="Restriction endonuclease-like"/>
    <property type="match status" value="1"/>
</dbReference>
<dbReference type="EMBL" id="NHSF01000070">
    <property type="protein sequence ID" value="MBK5931775.1"/>
    <property type="molecule type" value="Genomic_DNA"/>
</dbReference>
<dbReference type="InterPro" id="IPR011335">
    <property type="entry name" value="Restrct_endonuc-II-like"/>
</dbReference>
<dbReference type="Gene3D" id="3.90.1570.10">
    <property type="entry name" value="tt1808, chain A"/>
    <property type="match status" value="1"/>
</dbReference>
<dbReference type="Pfam" id="PF05685">
    <property type="entry name" value="Uma2"/>
    <property type="match status" value="1"/>
</dbReference>
<reference evidence="3" key="1">
    <citation type="submission" date="2017-05" db="EMBL/GenBank/DDBJ databases">
        <authorList>
            <person name="Imhoff J.F."/>
            <person name="Rahn T."/>
            <person name="Kuenzel S."/>
            <person name="Neulinger S.C."/>
        </authorList>
    </citation>
    <scope>NUCLEOTIDE SEQUENCE</scope>
    <source>
        <strain evidence="3">DSM 4395</strain>
    </source>
</reference>
<feature type="domain" description="Putative restriction endonuclease" evidence="2">
    <location>
        <begin position="34"/>
        <end position="141"/>
    </location>
</feature>
<evidence type="ECO:0000259" key="2">
    <source>
        <dbReference type="Pfam" id="PF05685"/>
    </source>
</evidence>
<evidence type="ECO:0000313" key="3">
    <source>
        <dbReference type="EMBL" id="MBK5931775.1"/>
    </source>
</evidence>
<sequence length="200" mass="22313">MSLALLPSDWPILVNSNLEGGVSMAVQQQLDYSVEDYLAIEREAVNEKCEYVAGDVFAMTGASFRHNLINTNLVRRIGNQLEKGPCMAIANDMRVRIESADACTYPDFIALCETPSFFDDRTDTLTNPALIIEILSPSTATCQARAIRADRPGPAERRSLHAPRRQPLAAHGLRAAKRSNRAGVDRLQRTLRRSLREDRF</sequence>